<dbReference type="SUPFAM" id="SSF52540">
    <property type="entry name" value="P-loop containing nucleoside triphosphate hydrolases"/>
    <property type="match status" value="1"/>
</dbReference>
<evidence type="ECO:0000313" key="3">
    <source>
        <dbReference type="EMBL" id="SEN57799.1"/>
    </source>
</evidence>
<dbReference type="OrthoDB" id="9759819at2"/>
<dbReference type="AlphaFoldDB" id="A0A1H8HNX4"/>
<evidence type="ECO:0000259" key="2">
    <source>
        <dbReference type="PROSITE" id="PS51194"/>
    </source>
</evidence>
<dbReference type="InterPro" id="IPR050742">
    <property type="entry name" value="Helicase_Restrict-Modif_Enz"/>
</dbReference>
<evidence type="ECO:0000259" key="1">
    <source>
        <dbReference type="PROSITE" id="PS51192"/>
    </source>
</evidence>
<dbReference type="InterPro" id="IPR006935">
    <property type="entry name" value="Helicase/UvrB_N"/>
</dbReference>
<keyword evidence="3" id="KW-0067">ATP-binding</keyword>
<dbReference type="PROSITE" id="PS51194">
    <property type="entry name" value="HELICASE_CTER"/>
    <property type="match status" value="1"/>
</dbReference>
<evidence type="ECO:0000313" key="4">
    <source>
        <dbReference type="Proteomes" id="UP000198942"/>
    </source>
</evidence>
<feature type="domain" description="Helicase C-terminal" evidence="2">
    <location>
        <begin position="349"/>
        <end position="509"/>
    </location>
</feature>
<keyword evidence="3" id="KW-0547">Nucleotide-binding</keyword>
<dbReference type="InterPro" id="IPR027417">
    <property type="entry name" value="P-loop_NTPase"/>
</dbReference>
<dbReference type="GO" id="GO:0003677">
    <property type="term" value="F:DNA binding"/>
    <property type="evidence" value="ECO:0007669"/>
    <property type="project" value="InterPro"/>
</dbReference>
<name>A0A1H8HNX4_9SPHI</name>
<keyword evidence="3" id="KW-0347">Helicase</keyword>
<dbReference type="EMBL" id="FOCL01000003">
    <property type="protein sequence ID" value="SEN57799.1"/>
    <property type="molecule type" value="Genomic_DNA"/>
</dbReference>
<protein>
    <submittedName>
        <fullName evidence="3">Superfamily II DNA or RNA helicase</fullName>
    </submittedName>
</protein>
<dbReference type="STRING" id="551995.SAMN05192574_103578"/>
<dbReference type="GO" id="GO:0004386">
    <property type="term" value="F:helicase activity"/>
    <property type="evidence" value="ECO:0007669"/>
    <property type="project" value="UniProtKB-KW"/>
</dbReference>
<dbReference type="GO" id="GO:0005829">
    <property type="term" value="C:cytosol"/>
    <property type="evidence" value="ECO:0007669"/>
    <property type="project" value="TreeGrafter"/>
</dbReference>
<dbReference type="PROSITE" id="PS51192">
    <property type="entry name" value="HELICASE_ATP_BIND_1"/>
    <property type="match status" value="1"/>
</dbReference>
<dbReference type="InterPro" id="IPR001650">
    <property type="entry name" value="Helicase_C-like"/>
</dbReference>
<reference evidence="4" key="1">
    <citation type="submission" date="2016-10" db="EMBL/GenBank/DDBJ databases">
        <authorList>
            <person name="Varghese N."/>
            <person name="Submissions S."/>
        </authorList>
    </citation>
    <scope>NUCLEOTIDE SEQUENCE [LARGE SCALE GENOMIC DNA]</scope>
    <source>
        <strain evidence="4">Gh-48</strain>
    </source>
</reference>
<dbReference type="Gene3D" id="3.40.50.300">
    <property type="entry name" value="P-loop containing nucleotide triphosphate hydrolases"/>
    <property type="match status" value="2"/>
</dbReference>
<dbReference type="Pfam" id="PF04851">
    <property type="entry name" value="ResIII"/>
    <property type="match status" value="1"/>
</dbReference>
<dbReference type="CDD" id="cd17926">
    <property type="entry name" value="DEXHc_RE"/>
    <property type="match status" value="1"/>
</dbReference>
<dbReference type="RefSeq" id="WP_091210890.1">
    <property type="nucleotide sequence ID" value="NZ_FOCL01000003.1"/>
</dbReference>
<feature type="domain" description="Helicase ATP-binding" evidence="1">
    <location>
        <begin position="145"/>
        <end position="316"/>
    </location>
</feature>
<dbReference type="Proteomes" id="UP000198942">
    <property type="component" value="Unassembled WGS sequence"/>
</dbReference>
<gene>
    <name evidence="3" type="ORF">SAMN05192574_103578</name>
</gene>
<dbReference type="PANTHER" id="PTHR47396">
    <property type="entry name" value="TYPE I RESTRICTION ENZYME ECOKI R PROTEIN"/>
    <property type="match status" value="1"/>
</dbReference>
<accession>A0A1H8HNX4</accession>
<dbReference type="CDD" id="cd18785">
    <property type="entry name" value="SF2_C"/>
    <property type="match status" value="1"/>
</dbReference>
<dbReference type="GO" id="GO:0016787">
    <property type="term" value="F:hydrolase activity"/>
    <property type="evidence" value="ECO:0007669"/>
    <property type="project" value="InterPro"/>
</dbReference>
<proteinExistence type="predicted"/>
<dbReference type="InterPro" id="IPR014001">
    <property type="entry name" value="Helicase_ATP-bd"/>
</dbReference>
<dbReference type="Pfam" id="PF00271">
    <property type="entry name" value="Helicase_C"/>
    <property type="match status" value="1"/>
</dbReference>
<dbReference type="SMART" id="SM00487">
    <property type="entry name" value="DEXDc"/>
    <property type="match status" value="1"/>
</dbReference>
<dbReference type="PANTHER" id="PTHR47396:SF1">
    <property type="entry name" value="ATP-DEPENDENT HELICASE IRC3-RELATED"/>
    <property type="match status" value="1"/>
</dbReference>
<keyword evidence="4" id="KW-1185">Reference proteome</keyword>
<keyword evidence="3" id="KW-0378">Hydrolase</keyword>
<sequence>MIIILPPVKSVKTNTNGQIVAMIKRKQEVESAVTKVGIDKKSGLEIKINGNPVLLLIKRNSQALKKQYTHIVVIDEINFNELPQTLDLSDLDWNKHPLLSEDYVKKHTKQLVTSSWKNNFNFKEDSPGSAGLRVPQIGSLHALKAHWCISNEAAVIVLPTGTGKTETMLSTLVLENIPSLLVVVPTDALRDQLAGKFATLGILPEFGIVNEDAENPIVGIMRHAFKTPAAVKQFIGEVNVTIATMSVLAACTNEIQTSIAGEITHLFIDEAHHTPAATWSVFKNKFSKQRVVLFTATPFRNDGKKLDGKFVFNFPLKKAQELDYFRPILFKPINEHNRKLADQQIAALSVETLAEDLNNGFDHILMVRVNKIERAEEILPYYASHTQFNPVIIHSQIKPASDLKQIVANVKLKKHRIIICVDMLGEGFDLPELKIAAFHDTKKSLAITLQLAGRFTRPRTDLGQATFIANLAEAEVTEDLEDLYYKDSDWNLLLPDMAYKMSLEQEDFRDFMEGFKGFPDKFPIQAIKNPLSVIIFKQESDKWNPLNYRKGLAGIDSFEYVYSDYNKEKEVLIVITGKRNAVKWAKVEDFQSINWEIIVCHFDQETKLLYLHASNTNSYYDRFVQAVGIDAFLLKGQNIFRVFYGLNRLRLHNVGVREPMGRAMNYIMRVGSDIKTALRSTEINKAIKSNIFGVGFENAGRTSVGCSHHGRVWSMRSNNIPTWIKWSKGVANKITDESIDADLVLKGTLLPEEITVIEDVLAFSIEWPDFIYRELIGSMEIIFKNEEYPVWNCDLSVVSQTSMSITFSIDFPVGKQLIVLELYHESNQNKYRFKSSSELFVRIGGERRLLKDFFEDYPPLIYFVNGSFLEGNLFTRITHILPKFPSERILTDNWIDTNIRLESQSYAKKTDSIQYNIIQMMKSNPKYQIIVDDDDSGEIGDVLGLYTDERSNILNLDIYHCKFSSDTSPGIRLKDFYEVCGQAQKSVKWMENTDEIFKHIIRRSQQRFARHAVDRFEKGNEDDLDILKRRARKDLKLRMHIFIVQPGLSKRQYTTESDVSKLLAVVETYLQETWNAGLTVISSI</sequence>
<dbReference type="GO" id="GO:0005524">
    <property type="term" value="F:ATP binding"/>
    <property type="evidence" value="ECO:0007669"/>
    <property type="project" value="InterPro"/>
</dbReference>
<organism evidence="3 4">
    <name type="scientific">Mucilaginibacter gossypiicola</name>
    <dbReference type="NCBI Taxonomy" id="551995"/>
    <lineage>
        <taxon>Bacteria</taxon>
        <taxon>Pseudomonadati</taxon>
        <taxon>Bacteroidota</taxon>
        <taxon>Sphingobacteriia</taxon>
        <taxon>Sphingobacteriales</taxon>
        <taxon>Sphingobacteriaceae</taxon>
        <taxon>Mucilaginibacter</taxon>
    </lineage>
</organism>